<dbReference type="InParanoid" id="A0A1Y2H0N9"/>
<protein>
    <recommendedName>
        <fullName evidence="3">F-box domain-containing protein</fullName>
    </recommendedName>
</protein>
<proteinExistence type="predicted"/>
<dbReference type="Proteomes" id="UP000193648">
    <property type="component" value="Unassembled WGS sequence"/>
</dbReference>
<reference evidence="1 2" key="1">
    <citation type="submission" date="2016-07" db="EMBL/GenBank/DDBJ databases">
        <title>Pervasive Adenine N6-methylation of Active Genes in Fungi.</title>
        <authorList>
            <consortium name="DOE Joint Genome Institute"/>
            <person name="Mondo S.J."/>
            <person name="Dannebaum R.O."/>
            <person name="Kuo R.C."/>
            <person name="Labutti K."/>
            <person name="Haridas S."/>
            <person name="Kuo A."/>
            <person name="Salamov A."/>
            <person name="Ahrendt S.R."/>
            <person name="Lipzen A."/>
            <person name="Sullivan W."/>
            <person name="Andreopoulos W.B."/>
            <person name="Clum A."/>
            <person name="Lindquist E."/>
            <person name="Daum C."/>
            <person name="Ramamoorthy G.K."/>
            <person name="Gryganskyi A."/>
            <person name="Culley D."/>
            <person name="Magnuson J.K."/>
            <person name="James T.Y."/>
            <person name="O'Malley M.A."/>
            <person name="Stajich J.E."/>
            <person name="Spatafora J.W."/>
            <person name="Visel A."/>
            <person name="Grigoriev I.V."/>
        </authorList>
    </citation>
    <scope>NUCLEOTIDE SEQUENCE [LARGE SCALE GENOMIC DNA]</scope>
    <source>
        <strain evidence="1 2">NRRL 3116</strain>
    </source>
</reference>
<accession>A0A1Y2H0N9</accession>
<evidence type="ECO:0000313" key="1">
    <source>
        <dbReference type="EMBL" id="ORZ27293.1"/>
    </source>
</evidence>
<keyword evidence="2" id="KW-1185">Reference proteome</keyword>
<dbReference type="OrthoDB" id="2427916at2759"/>
<dbReference type="SUPFAM" id="SSF52047">
    <property type="entry name" value="RNI-like"/>
    <property type="match status" value="1"/>
</dbReference>
<dbReference type="GeneID" id="33564774"/>
<dbReference type="EMBL" id="MCFF01000004">
    <property type="protein sequence ID" value="ORZ27293.1"/>
    <property type="molecule type" value="Genomic_DNA"/>
</dbReference>
<comment type="caution">
    <text evidence="1">The sequence shown here is derived from an EMBL/GenBank/DDBJ whole genome shotgun (WGS) entry which is preliminary data.</text>
</comment>
<dbReference type="AlphaFoldDB" id="A0A1Y2H0N9"/>
<name>A0A1Y2H0N9_9FUNG</name>
<dbReference type="RefSeq" id="XP_021885020.1">
    <property type="nucleotide sequence ID" value="XM_022022930.1"/>
</dbReference>
<dbReference type="InterPro" id="IPR032675">
    <property type="entry name" value="LRR_dom_sf"/>
</dbReference>
<sequence>MEFHRPNPLLLHEILDRVSYYTASSAWTPISSSNNNNHNYTRSRPSFFFTPRTILACALVSRLWYQIFYPCLWTVYDGEAMLMRKANRTLYLLNHQQQEQRHRAQEKYSNDLARLIFDHSPYIRFFLNDTLTPYNNVAPFQCRRLIDLTLYRTCPQSCQLVQSNPTLKRLTWVGTAPYCGLLPGLEIEEMKGLKQLEEMTLQSWDVAHVRLLIVLRNNRRTLKRLELKGIQGLDTFLINDDKGQQESTNHSSGNDYNNINDTPMLLALERLEELTVDSEWPDNHALMDLFSNPGHCPNLKRLYLSDSLVDDEVQMELLDILMVQREPPMRLDKTKHKAGTAITCCYATIP</sequence>
<dbReference type="Gene3D" id="3.80.10.10">
    <property type="entry name" value="Ribonuclease Inhibitor"/>
    <property type="match status" value="1"/>
</dbReference>
<feature type="non-terminal residue" evidence="1">
    <location>
        <position position="1"/>
    </location>
</feature>
<evidence type="ECO:0000313" key="2">
    <source>
        <dbReference type="Proteomes" id="UP000193648"/>
    </source>
</evidence>
<organism evidence="1 2">
    <name type="scientific">Lobosporangium transversale</name>
    <dbReference type="NCBI Taxonomy" id="64571"/>
    <lineage>
        <taxon>Eukaryota</taxon>
        <taxon>Fungi</taxon>
        <taxon>Fungi incertae sedis</taxon>
        <taxon>Mucoromycota</taxon>
        <taxon>Mortierellomycotina</taxon>
        <taxon>Mortierellomycetes</taxon>
        <taxon>Mortierellales</taxon>
        <taxon>Mortierellaceae</taxon>
        <taxon>Lobosporangium</taxon>
    </lineage>
</organism>
<evidence type="ECO:0008006" key="3">
    <source>
        <dbReference type="Google" id="ProtNLM"/>
    </source>
</evidence>
<gene>
    <name evidence="1" type="ORF">BCR41DRAFT_346615</name>
</gene>